<evidence type="ECO:0000313" key="2">
    <source>
        <dbReference type="Proteomes" id="UP000326396"/>
    </source>
</evidence>
<sequence length="128" mass="14914">MKTILEANGLWEMIEPTVNTVEDVKKDKAAPAYLFQAFPEELIIQVASSKSAKEVWDTLKIRHVGIDQVINISFWSKRSRNRAPSWSRTNPKTKVEEFWIFQLLALREDHKKPCRATRQVEMTEMPLT</sequence>
<gene>
    <name evidence="1" type="ORF">E3N88_32588</name>
</gene>
<comment type="caution">
    <text evidence="1">The sequence shown here is derived from an EMBL/GenBank/DDBJ whole genome shotgun (WGS) entry which is preliminary data.</text>
</comment>
<dbReference type="Proteomes" id="UP000326396">
    <property type="component" value="Linkage Group LG6"/>
</dbReference>
<reference evidence="1 2" key="1">
    <citation type="submission" date="2019-05" db="EMBL/GenBank/DDBJ databases">
        <title>Mikania micrantha, genome provides insights into the molecular mechanism of rapid growth.</title>
        <authorList>
            <person name="Liu B."/>
        </authorList>
    </citation>
    <scope>NUCLEOTIDE SEQUENCE [LARGE SCALE GENOMIC DNA]</scope>
    <source>
        <strain evidence="1">NLD-2019</strain>
        <tissue evidence="1">Leaf</tissue>
    </source>
</reference>
<keyword evidence="2" id="KW-1185">Reference proteome</keyword>
<dbReference type="AlphaFoldDB" id="A0A5N6MBH6"/>
<protein>
    <submittedName>
        <fullName evidence="1">Uncharacterized protein</fullName>
    </submittedName>
</protein>
<name>A0A5N6MBH6_9ASTR</name>
<dbReference type="EMBL" id="SZYD01000016">
    <property type="protein sequence ID" value="KAD3337068.1"/>
    <property type="molecule type" value="Genomic_DNA"/>
</dbReference>
<evidence type="ECO:0000313" key="1">
    <source>
        <dbReference type="EMBL" id="KAD3337068.1"/>
    </source>
</evidence>
<dbReference type="Pfam" id="PF14223">
    <property type="entry name" value="Retrotran_gag_2"/>
    <property type="match status" value="1"/>
</dbReference>
<organism evidence="1 2">
    <name type="scientific">Mikania micrantha</name>
    <name type="common">bitter vine</name>
    <dbReference type="NCBI Taxonomy" id="192012"/>
    <lineage>
        <taxon>Eukaryota</taxon>
        <taxon>Viridiplantae</taxon>
        <taxon>Streptophyta</taxon>
        <taxon>Embryophyta</taxon>
        <taxon>Tracheophyta</taxon>
        <taxon>Spermatophyta</taxon>
        <taxon>Magnoliopsida</taxon>
        <taxon>eudicotyledons</taxon>
        <taxon>Gunneridae</taxon>
        <taxon>Pentapetalae</taxon>
        <taxon>asterids</taxon>
        <taxon>campanulids</taxon>
        <taxon>Asterales</taxon>
        <taxon>Asteraceae</taxon>
        <taxon>Asteroideae</taxon>
        <taxon>Heliantheae alliance</taxon>
        <taxon>Eupatorieae</taxon>
        <taxon>Mikania</taxon>
    </lineage>
</organism>
<accession>A0A5N6MBH6</accession>
<proteinExistence type="predicted"/>